<dbReference type="EMBL" id="CABPRJ010001009">
    <property type="protein sequence ID" value="VVC34711.1"/>
    <property type="molecule type" value="Genomic_DNA"/>
</dbReference>
<keyword evidence="5" id="KW-1185">Reference proteome</keyword>
<keyword evidence="1" id="KW-0175">Coiled coil</keyword>
<feature type="coiled-coil region" evidence="1">
    <location>
        <begin position="162"/>
        <end position="189"/>
    </location>
</feature>
<dbReference type="OrthoDB" id="297923at2759"/>
<sequence>MRLSSRRSIIAANMHMVINNEFVSDQFKLQSFREARDNLGRLLVNIIYGVCYDLLSDYDHRMKPVDLKTVKYNNSCEAFAVGLHVVCHRPRLKTDNTPPPICDFPECLVVVEVPPQLSQNYIAIMALWLRWDPFTDRMIEFDVSKLPVLDTRDLWKYWEDVWEERNKILMELNKEKERAEKEQWFAEMENKLKIFAAVDRNNYPEDLKAYIEEIEANKAGDIIDTSDITLSDYSDETEEEESSSQTLEKKQLEQTDIFSNERQNPEKPNELNPRRYWIIGGAFNVEMWKLPTQPVEHRNGAWSVVITGSTTVQPIDYHEKYEPSQLSLGFSSSSLEDEETYIVPEALKRLALINIKLPENLLWFENPKPVIWNENRKIWTTDYIHDIRFNEKKQMVSFRTGRMGSFGLAVNRYSNFPFQSWEVRPETGSNEGGVVLSITTAKILVKFMVRDEHLAMVQLQNATTVALQEMIGVYHRPDRLIRLLRNGGINLFPAPDAYHYVNGHRPPKQAVTERHTYRCMAALSGTHQFTSSRWNVNVAADQIVFQMKEIPVDELSNKNDNNAGANVGTPYKTVMVTPERAVLLKCNEDSKAFSEEYQSTSFTPDLFTLAKDVTSTNQMQMSKIDISKTMETLFYLMDKIKLFSYS</sequence>
<dbReference type="InterPro" id="IPR022110">
    <property type="entry name" value="CASC1_C"/>
</dbReference>
<protein>
    <submittedName>
        <fullName evidence="4">Casc1 domain</fullName>
    </submittedName>
</protein>
<dbReference type="AlphaFoldDB" id="A0A5E4MW83"/>
<evidence type="ECO:0000313" key="5">
    <source>
        <dbReference type="Proteomes" id="UP000325440"/>
    </source>
</evidence>
<name>A0A5E4MW83_9HEMI</name>
<dbReference type="PANTHER" id="PTHR20929">
    <property type="entry name" value="LUNG ADENOMA SUSCEPTIBILITY 1-RELATED"/>
    <property type="match status" value="1"/>
</dbReference>
<feature type="region of interest" description="Disordered" evidence="2">
    <location>
        <begin position="232"/>
        <end position="271"/>
    </location>
</feature>
<feature type="domain" description="CASC1 C-terminal" evidence="3">
    <location>
        <begin position="378"/>
        <end position="599"/>
    </location>
</feature>
<evidence type="ECO:0000256" key="2">
    <source>
        <dbReference type="SAM" id="MobiDB-lite"/>
    </source>
</evidence>
<dbReference type="Pfam" id="PF12366">
    <property type="entry name" value="Casc1_C"/>
    <property type="match status" value="1"/>
</dbReference>
<dbReference type="GO" id="GO:0048487">
    <property type="term" value="F:beta-tubulin binding"/>
    <property type="evidence" value="ECO:0007669"/>
    <property type="project" value="TreeGrafter"/>
</dbReference>
<reference evidence="4 5" key="1">
    <citation type="submission" date="2019-08" db="EMBL/GenBank/DDBJ databases">
        <authorList>
            <person name="Alioto T."/>
            <person name="Alioto T."/>
            <person name="Gomez Garrido J."/>
        </authorList>
    </citation>
    <scope>NUCLEOTIDE SEQUENCE [LARGE SCALE GENOMIC DNA]</scope>
</reference>
<evidence type="ECO:0000256" key="1">
    <source>
        <dbReference type="SAM" id="Coils"/>
    </source>
</evidence>
<dbReference type="InterPro" id="IPR023247">
    <property type="entry name" value="IC97/Dnai7-like"/>
</dbReference>
<gene>
    <name evidence="4" type="ORF">CINCED_3A006346</name>
</gene>
<feature type="compositionally biased region" description="Acidic residues" evidence="2">
    <location>
        <begin position="233"/>
        <end position="242"/>
    </location>
</feature>
<evidence type="ECO:0000313" key="4">
    <source>
        <dbReference type="EMBL" id="VVC34711.1"/>
    </source>
</evidence>
<organism evidence="4 5">
    <name type="scientific">Cinara cedri</name>
    <dbReference type="NCBI Taxonomy" id="506608"/>
    <lineage>
        <taxon>Eukaryota</taxon>
        <taxon>Metazoa</taxon>
        <taxon>Ecdysozoa</taxon>
        <taxon>Arthropoda</taxon>
        <taxon>Hexapoda</taxon>
        <taxon>Insecta</taxon>
        <taxon>Pterygota</taxon>
        <taxon>Neoptera</taxon>
        <taxon>Paraneoptera</taxon>
        <taxon>Hemiptera</taxon>
        <taxon>Sternorrhyncha</taxon>
        <taxon>Aphidomorpha</taxon>
        <taxon>Aphidoidea</taxon>
        <taxon>Aphididae</taxon>
        <taxon>Lachninae</taxon>
        <taxon>Cinara</taxon>
    </lineage>
</organism>
<evidence type="ECO:0000259" key="3">
    <source>
        <dbReference type="Pfam" id="PF12366"/>
    </source>
</evidence>
<proteinExistence type="predicted"/>
<dbReference type="GO" id="GO:0008017">
    <property type="term" value="F:microtubule binding"/>
    <property type="evidence" value="ECO:0007669"/>
    <property type="project" value="TreeGrafter"/>
</dbReference>
<dbReference type="PANTHER" id="PTHR20929:SF11">
    <property type="entry name" value="DYNEIN AXONEMAL INTERMEDIATE CHAIN 7"/>
    <property type="match status" value="1"/>
</dbReference>
<dbReference type="GO" id="GO:0005930">
    <property type="term" value="C:axoneme"/>
    <property type="evidence" value="ECO:0007669"/>
    <property type="project" value="TreeGrafter"/>
</dbReference>
<accession>A0A5E4MW83</accession>
<dbReference type="Proteomes" id="UP000325440">
    <property type="component" value="Unassembled WGS sequence"/>
</dbReference>